<reference evidence="6 7" key="1">
    <citation type="submission" date="2018-06" db="EMBL/GenBank/DDBJ databases">
        <title>Genome analysis of cellulolytic fungus Trichoderma lentiforme CFAM-422.</title>
        <authorList>
            <person name="Steindorff A.S."/>
            <person name="Formighieri E.F."/>
            <person name="Midorikawa G.E.O."/>
            <person name="Tamietti M.S."/>
            <person name="Ramos E.Z."/>
            <person name="Silva A.S."/>
            <person name="Bon E.P.S."/>
            <person name="Mendes T.D."/>
            <person name="Damaso M.C.T."/>
            <person name="Favaro L.C.L."/>
        </authorList>
    </citation>
    <scope>NUCLEOTIDE SEQUENCE [LARGE SCALE GENOMIC DNA]</scope>
    <source>
        <strain evidence="6 7">CFAM-422</strain>
    </source>
</reference>
<evidence type="ECO:0000256" key="4">
    <source>
        <dbReference type="SAM" id="SignalP"/>
    </source>
</evidence>
<dbReference type="InterPro" id="IPR041805">
    <property type="entry name" value="ASMase/PPN1_MPP"/>
</dbReference>
<keyword evidence="7" id="KW-1185">Reference proteome</keyword>
<dbReference type="CDD" id="cd00842">
    <property type="entry name" value="MPP_ASMase"/>
    <property type="match status" value="1"/>
</dbReference>
<dbReference type="AlphaFoldDB" id="A0A9P4XQK1"/>
<name>A0A9P4XQK1_9HYPO</name>
<protein>
    <submittedName>
        <fullName evidence="6">Sphingomyelin phosphodiesterase</fullName>
    </submittedName>
</protein>
<dbReference type="Pfam" id="PF00149">
    <property type="entry name" value="Metallophos"/>
    <property type="match status" value="1"/>
</dbReference>
<feature type="signal peptide" evidence="4">
    <location>
        <begin position="1"/>
        <end position="21"/>
    </location>
</feature>
<dbReference type="PANTHER" id="PTHR10340:SF34">
    <property type="entry name" value="SPHINGOMYELIN PHOSPHODIESTERASE"/>
    <property type="match status" value="1"/>
</dbReference>
<evidence type="ECO:0000256" key="3">
    <source>
        <dbReference type="SAM" id="MobiDB-lite"/>
    </source>
</evidence>
<dbReference type="InterPro" id="IPR004843">
    <property type="entry name" value="Calcineurin-like_PHP"/>
</dbReference>
<sequence>MRPSSTLSLLALGSVAQAAVSLENSSLPPRDIENIERAIEARSLADDIWNDIKNAATCTACQGILVLLKGIAVFGDGAFVSVATELCKLAKVEDDDVCEGTVGLEGPIIADAIRNMDLGSDTSKLFCGSFLGLCPEPSVPQWKIPFPSPQPQTGRPAPSGKTPLKVVQYSDIHIDPLYVSGSSSNCTKPICCRPYTAADEPGKSTSPAGPNGDHKCDTPVGLEISMYQAIKNIVPDAALTLFTGDIVDHAIWNTSQPYNQKQISDAYTYMSQYLGIVYGTAGNHESNPTNAFPPRSISNSSQWVYDALSDQWTRWVGASAESEIESIGAYSTKYPNGNLRVISLNTNFYYRMNFWLYQEGIEQDPDGQIQWLVSELDAAEKAGERVYIIGHMPLGEGDAFHAGSNYLDQVVKRYSSTIAAMFFGHTHVDHFEVSYSDYNSRDASHAVMASYICPSLTPTSGMPSFRVYDVDPETFAVLDTTTYIADMANADFQTTGPVWTKLYSAKETYGSKLNPPVTDASVELTPAFWHNVTALFESNSDVFNEYISLKSRGWNVASCTGDCKTQELCQLRAGRSENNCVVPSIGLHLNKRSDELHGHSHHRSHDHQECGMSAGMKTLGSLAVRKDLLDELETRANDIKGSSDTESSSDESDSDGPSERDSARSPDLQSPAGAARSTSAAGTASNTGPGGAEPATGTNTNAASGASFVSGGTGSATSLPPPPSPVLSATAIKLPLLRNSPPPTPSPSSPDSSPTSADRELDNAPPLQSLTMPSVCALPTPPRMPPSSVTRASAREQTTAAEAVDELETTTRLMPRYVNHSGS</sequence>
<feature type="compositionally biased region" description="Acidic residues" evidence="3">
    <location>
        <begin position="647"/>
        <end position="656"/>
    </location>
</feature>
<dbReference type="Proteomes" id="UP000801864">
    <property type="component" value="Unassembled WGS sequence"/>
</dbReference>
<feature type="compositionally biased region" description="Low complexity" evidence="3">
    <location>
        <begin position="670"/>
        <end position="707"/>
    </location>
</feature>
<organism evidence="6 7">
    <name type="scientific">Trichoderma lentiforme</name>
    <dbReference type="NCBI Taxonomy" id="1567552"/>
    <lineage>
        <taxon>Eukaryota</taxon>
        <taxon>Fungi</taxon>
        <taxon>Dikarya</taxon>
        <taxon>Ascomycota</taxon>
        <taxon>Pezizomycotina</taxon>
        <taxon>Sordariomycetes</taxon>
        <taxon>Hypocreomycetidae</taxon>
        <taxon>Hypocreales</taxon>
        <taxon>Hypocreaceae</taxon>
        <taxon>Trichoderma</taxon>
    </lineage>
</organism>
<dbReference type="InterPro" id="IPR029052">
    <property type="entry name" value="Metallo-depent_PP-like"/>
</dbReference>
<dbReference type="GO" id="GO:0008081">
    <property type="term" value="F:phosphoric diester hydrolase activity"/>
    <property type="evidence" value="ECO:0007669"/>
    <property type="project" value="TreeGrafter"/>
</dbReference>
<evidence type="ECO:0000313" key="7">
    <source>
        <dbReference type="Proteomes" id="UP000801864"/>
    </source>
</evidence>
<dbReference type="Gene3D" id="3.60.21.10">
    <property type="match status" value="1"/>
</dbReference>
<keyword evidence="1" id="KW-0378">Hydrolase</keyword>
<keyword evidence="2" id="KW-0325">Glycoprotein</keyword>
<evidence type="ECO:0000259" key="5">
    <source>
        <dbReference type="Pfam" id="PF00149"/>
    </source>
</evidence>
<keyword evidence="4" id="KW-0732">Signal</keyword>
<evidence type="ECO:0000256" key="1">
    <source>
        <dbReference type="ARBA" id="ARBA00022801"/>
    </source>
</evidence>
<feature type="domain" description="Calcineurin-like phosphoesterase" evidence="5">
    <location>
        <begin position="165"/>
        <end position="428"/>
    </location>
</feature>
<feature type="chain" id="PRO_5040105883" evidence="4">
    <location>
        <begin position="22"/>
        <end position="823"/>
    </location>
</feature>
<dbReference type="SUPFAM" id="SSF56300">
    <property type="entry name" value="Metallo-dependent phosphatases"/>
    <property type="match status" value="1"/>
</dbReference>
<feature type="region of interest" description="Disordered" evidence="3">
    <location>
        <begin position="635"/>
        <end position="802"/>
    </location>
</feature>
<proteinExistence type="predicted"/>
<feature type="compositionally biased region" description="Polar residues" evidence="3">
    <location>
        <begin position="787"/>
        <end position="800"/>
    </location>
</feature>
<dbReference type="PANTHER" id="PTHR10340">
    <property type="entry name" value="SPHINGOMYELIN PHOSPHODIESTERASE"/>
    <property type="match status" value="1"/>
</dbReference>
<accession>A0A9P4XQK1</accession>
<gene>
    <name evidence="6" type="ORF">CFAM422_000291</name>
</gene>
<comment type="caution">
    <text evidence="6">The sequence shown here is derived from an EMBL/GenBank/DDBJ whole genome shotgun (WGS) entry which is preliminary data.</text>
</comment>
<dbReference type="EMBL" id="QLNT01000001">
    <property type="protein sequence ID" value="KAF3076865.1"/>
    <property type="molecule type" value="Genomic_DNA"/>
</dbReference>
<evidence type="ECO:0000313" key="6">
    <source>
        <dbReference type="EMBL" id="KAF3076865.1"/>
    </source>
</evidence>
<evidence type="ECO:0000256" key="2">
    <source>
        <dbReference type="ARBA" id="ARBA00023180"/>
    </source>
</evidence>